<organism evidence="1 2">
    <name type="scientific">Clathrospora elynae</name>
    <dbReference type="NCBI Taxonomy" id="706981"/>
    <lineage>
        <taxon>Eukaryota</taxon>
        <taxon>Fungi</taxon>
        <taxon>Dikarya</taxon>
        <taxon>Ascomycota</taxon>
        <taxon>Pezizomycotina</taxon>
        <taxon>Dothideomycetes</taxon>
        <taxon>Pleosporomycetidae</taxon>
        <taxon>Pleosporales</taxon>
        <taxon>Diademaceae</taxon>
        <taxon>Clathrospora</taxon>
    </lineage>
</organism>
<protein>
    <recommendedName>
        <fullName evidence="3">Cytidyltransferase-like domain-containing protein</fullName>
    </recommendedName>
</protein>
<dbReference type="SUPFAM" id="SSF52374">
    <property type="entry name" value="Nucleotidylyl transferase"/>
    <property type="match status" value="1"/>
</dbReference>
<dbReference type="Proteomes" id="UP000800038">
    <property type="component" value="Unassembled WGS sequence"/>
</dbReference>
<accession>A0A6A5SEX6</accession>
<reference evidence="1" key="1">
    <citation type="journal article" date="2020" name="Stud. Mycol.">
        <title>101 Dothideomycetes genomes: a test case for predicting lifestyles and emergence of pathogens.</title>
        <authorList>
            <person name="Haridas S."/>
            <person name="Albert R."/>
            <person name="Binder M."/>
            <person name="Bloem J."/>
            <person name="Labutti K."/>
            <person name="Salamov A."/>
            <person name="Andreopoulos B."/>
            <person name="Baker S."/>
            <person name="Barry K."/>
            <person name="Bills G."/>
            <person name="Bluhm B."/>
            <person name="Cannon C."/>
            <person name="Castanera R."/>
            <person name="Culley D."/>
            <person name="Daum C."/>
            <person name="Ezra D."/>
            <person name="Gonzalez J."/>
            <person name="Henrissat B."/>
            <person name="Kuo A."/>
            <person name="Liang C."/>
            <person name="Lipzen A."/>
            <person name="Lutzoni F."/>
            <person name="Magnuson J."/>
            <person name="Mondo S."/>
            <person name="Nolan M."/>
            <person name="Ohm R."/>
            <person name="Pangilinan J."/>
            <person name="Park H.-J."/>
            <person name="Ramirez L."/>
            <person name="Alfaro M."/>
            <person name="Sun H."/>
            <person name="Tritt A."/>
            <person name="Yoshinaga Y."/>
            <person name="Zwiers L.-H."/>
            <person name="Turgeon B."/>
            <person name="Goodwin S."/>
            <person name="Spatafora J."/>
            <person name="Crous P."/>
            <person name="Grigoriev I."/>
        </authorList>
    </citation>
    <scope>NUCLEOTIDE SEQUENCE</scope>
    <source>
        <strain evidence="1">CBS 161.51</strain>
    </source>
</reference>
<evidence type="ECO:0000313" key="1">
    <source>
        <dbReference type="EMBL" id="KAF1937066.1"/>
    </source>
</evidence>
<dbReference type="AlphaFoldDB" id="A0A6A5SEX6"/>
<dbReference type="EMBL" id="ML976156">
    <property type="protein sequence ID" value="KAF1937066.1"/>
    <property type="molecule type" value="Genomic_DNA"/>
</dbReference>
<name>A0A6A5SEX6_9PLEO</name>
<sequence>MASPQAGTLPWHYLQLVSCHGEANDTMDSLPEFSESRVNYILVFSGAFNPPHIGHLNFMRESLLNAGHDLHIVGALFDLRSDYWLREHKHSDMILPHATRSRMMREDTRMPVDARVLSWDAYGLEHFKSIAARREVRVRFIQLLSAELDLDLDNPVRDWPRHFDGLLVNTYGRHGPATHSVPSLNRDPWTALHEPGDTVHRHQRMVTNEKGSIKGFLRVVTRGPDEKKSLISSSGIKNLARVLSDHEIAESDILRTAVLGWSTIVQEEIWVNWRAVQASKPIAGDFQQAKEMLERDLREACELEERNFRDE</sequence>
<proteinExistence type="predicted"/>
<keyword evidence="2" id="KW-1185">Reference proteome</keyword>
<dbReference type="InterPro" id="IPR014729">
    <property type="entry name" value="Rossmann-like_a/b/a_fold"/>
</dbReference>
<evidence type="ECO:0000313" key="2">
    <source>
        <dbReference type="Proteomes" id="UP000800038"/>
    </source>
</evidence>
<evidence type="ECO:0008006" key="3">
    <source>
        <dbReference type="Google" id="ProtNLM"/>
    </source>
</evidence>
<dbReference type="OrthoDB" id="3558741at2759"/>
<dbReference type="Gene3D" id="3.40.50.620">
    <property type="entry name" value="HUPs"/>
    <property type="match status" value="1"/>
</dbReference>
<gene>
    <name evidence="1" type="ORF">EJ02DRAFT_68270</name>
</gene>